<accession>A6HM30</accession>
<proteinExistence type="predicted"/>
<evidence type="ECO:0000313" key="2">
    <source>
        <dbReference type="Proteomes" id="UP000234681"/>
    </source>
</evidence>
<sequence length="42" mass="4496">MHSEDHGLGRRLSLILPRECCGAEVRPAGNCLLGGHPQVTKS</sequence>
<gene>
    <name evidence="1" type="ORF">rCG_27193</name>
</gene>
<dbReference type="AlphaFoldDB" id="A6HM30"/>
<dbReference type="EMBL" id="CH473949">
    <property type="protein sequence ID" value="EDL79081.1"/>
    <property type="molecule type" value="Genomic_DNA"/>
</dbReference>
<evidence type="ECO:0000313" key="1">
    <source>
        <dbReference type="EMBL" id="EDL79081.1"/>
    </source>
</evidence>
<organism evidence="1 2">
    <name type="scientific">Rattus norvegicus</name>
    <name type="common">Rat</name>
    <dbReference type="NCBI Taxonomy" id="10116"/>
    <lineage>
        <taxon>Eukaryota</taxon>
        <taxon>Metazoa</taxon>
        <taxon>Chordata</taxon>
        <taxon>Craniata</taxon>
        <taxon>Vertebrata</taxon>
        <taxon>Euteleostomi</taxon>
        <taxon>Mammalia</taxon>
        <taxon>Eutheria</taxon>
        <taxon>Euarchontoglires</taxon>
        <taxon>Glires</taxon>
        <taxon>Rodentia</taxon>
        <taxon>Myomorpha</taxon>
        <taxon>Muroidea</taxon>
        <taxon>Muridae</taxon>
        <taxon>Murinae</taxon>
        <taxon>Rattus</taxon>
    </lineage>
</organism>
<reference evidence="2" key="1">
    <citation type="submission" date="2005-09" db="EMBL/GenBank/DDBJ databases">
        <authorList>
            <person name="Mural R.J."/>
            <person name="Li P.W."/>
            <person name="Adams M.D."/>
            <person name="Amanatides P.G."/>
            <person name="Baden-Tillson H."/>
            <person name="Barnstead M."/>
            <person name="Chin S.H."/>
            <person name="Dew I."/>
            <person name="Evans C.A."/>
            <person name="Ferriera S."/>
            <person name="Flanigan M."/>
            <person name="Fosler C."/>
            <person name="Glodek A."/>
            <person name="Gu Z."/>
            <person name="Holt R.A."/>
            <person name="Jennings D."/>
            <person name="Kraft C.L."/>
            <person name="Lu F."/>
            <person name="Nguyen T."/>
            <person name="Nusskern D.R."/>
            <person name="Pfannkoch C.M."/>
            <person name="Sitter C."/>
            <person name="Sutton G.G."/>
            <person name="Venter J.C."/>
            <person name="Wang Z."/>
            <person name="Woodage T."/>
            <person name="Zheng X.H."/>
            <person name="Zhong F."/>
        </authorList>
    </citation>
    <scope>NUCLEOTIDE SEQUENCE [LARGE SCALE GENOMIC DNA]</scope>
    <source>
        <strain>BN</strain>
        <strain evidence="2">Sprague-Dawley</strain>
    </source>
</reference>
<name>A6HM30_RAT</name>
<protein>
    <submittedName>
        <fullName evidence="1">RCG27193</fullName>
    </submittedName>
</protein>
<dbReference type="Proteomes" id="UP000234681">
    <property type="component" value="Chromosome 3"/>
</dbReference>